<proteinExistence type="predicted"/>
<evidence type="ECO:0000313" key="18">
    <source>
        <dbReference type="Proteomes" id="UP001365405"/>
    </source>
</evidence>
<evidence type="ECO:0000259" key="16">
    <source>
        <dbReference type="PROSITE" id="PS50839"/>
    </source>
</evidence>
<dbReference type="CDD" id="cd00075">
    <property type="entry name" value="HATPase"/>
    <property type="match status" value="1"/>
</dbReference>
<evidence type="ECO:0000256" key="13">
    <source>
        <dbReference type="SAM" id="MobiDB-lite"/>
    </source>
</evidence>
<dbReference type="InterPro" id="IPR003594">
    <property type="entry name" value="HATPase_dom"/>
</dbReference>
<dbReference type="Pfam" id="PF00512">
    <property type="entry name" value="HisKA"/>
    <property type="match status" value="1"/>
</dbReference>
<name>A0ABU9CEI5_9BURK</name>
<dbReference type="SMART" id="SM00387">
    <property type="entry name" value="HATPase_c"/>
    <property type="match status" value="1"/>
</dbReference>
<evidence type="ECO:0000256" key="7">
    <source>
        <dbReference type="ARBA" id="ARBA00022741"/>
    </source>
</evidence>
<dbReference type="PROSITE" id="PS50839">
    <property type="entry name" value="CHASE"/>
    <property type="match status" value="1"/>
</dbReference>
<dbReference type="PRINTS" id="PR00344">
    <property type="entry name" value="BCTRLSENSOR"/>
</dbReference>
<dbReference type="EMBL" id="JBBUTH010000004">
    <property type="protein sequence ID" value="MEK8050291.1"/>
    <property type="molecule type" value="Genomic_DNA"/>
</dbReference>
<dbReference type="Gene3D" id="1.10.287.130">
    <property type="match status" value="1"/>
</dbReference>
<sequence>MEVIEHRPSENTGAPRASAWQRWLLRLEDGLHRPGVALAILLGSLLLTALAWAVTRHFAIEDARQQFERRADEVHHRIERRMVSYETMLRGGAALFAASVDVSRAEWKRYVDTVEPERHYPGLQGFGVTRLLAPGEVAGFEQGVRAEGFPSFTVRPAGARELMSAIVYLEPFNARNQRAFGFDMLSEPTRRAAMLRARDTGSVAMSGIVTLVQEDGRDVQKGFLLYLPVLRQAPSGTPGAALTAAADAGPRGAVRPALWGWVYAPFRVRDLMTGILGNDTGALAFRIHDDTPTAPAEAFYASWSAGTMAASAASVAARGPAQFELQRPLDFGGRRWVVHYEGRDVAGMVDTWQSNLVALCGLSIDLLLFWSLASLARRKNQFEHEVVARSAESRARLAWLTAVSALSPDAVLVFERDASDGAHRLVFTNPAFSQWFGLRPEDLLGLTEDAVDEWLSGLAPDGAEPMAPLARGEARVALAGPPPRQLQRGMREGEHQRVYYFRDVTHESEVDRLKNEFLTTAAHELRTPLASVYGFSELLANAPIDERQRKRAAEVVFRQAGVLKHLVDELLDLARIDSRQGQDFSHEPVDLQAVALSACECLLRPGETPRVQVLPGGAPVWTLGDAGKLQQAVVNVLANGLKYSQPPAPVTLSVLSATHEARDWALLRIVDTGIGMSPEQCAQAFDRFYRADPSGHILGAGLGLAIVKEIVSLHQGRVTLDSTPGAGTQVTIWLPRAAAPVAGPAPEPPAEASPGDGANQAASPAPATAG</sequence>
<keyword evidence="11" id="KW-0902">Two-component regulatory system</keyword>
<evidence type="ECO:0000256" key="6">
    <source>
        <dbReference type="ARBA" id="ARBA00022692"/>
    </source>
</evidence>
<keyword evidence="18" id="KW-1185">Reference proteome</keyword>
<dbReference type="InterPro" id="IPR005467">
    <property type="entry name" value="His_kinase_dom"/>
</dbReference>
<evidence type="ECO:0000256" key="11">
    <source>
        <dbReference type="ARBA" id="ARBA00023012"/>
    </source>
</evidence>
<dbReference type="PROSITE" id="PS50109">
    <property type="entry name" value="HIS_KIN"/>
    <property type="match status" value="1"/>
</dbReference>
<keyword evidence="10 14" id="KW-1133">Transmembrane helix</keyword>
<dbReference type="InterPro" id="IPR042240">
    <property type="entry name" value="CHASE_sf"/>
</dbReference>
<dbReference type="InterPro" id="IPR050351">
    <property type="entry name" value="BphY/WalK/GraS-like"/>
</dbReference>
<feature type="compositionally biased region" description="Low complexity" evidence="13">
    <location>
        <begin position="752"/>
        <end position="770"/>
    </location>
</feature>
<dbReference type="SUPFAM" id="SSF47384">
    <property type="entry name" value="Homodimeric domain of signal transducing histidine kinase"/>
    <property type="match status" value="1"/>
</dbReference>
<keyword evidence="12 14" id="KW-0472">Membrane</keyword>
<evidence type="ECO:0000256" key="2">
    <source>
        <dbReference type="ARBA" id="ARBA00004370"/>
    </source>
</evidence>
<dbReference type="Gene3D" id="3.30.565.10">
    <property type="entry name" value="Histidine kinase-like ATPase, C-terminal domain"/>
    <property type="match status" value="1"/>
</dbReference>
<keyword evidence="5" id="KW-0808">Transferase</keyword>
<evidence type="ECO:0000256" key="3">
    <source>
        <dbReference type="ARBA" id="ARBA00012438"/>
    </source>
</evidence>
<evidence type="ECO:0000256" key="8">
    <source>
        <dbReference type="ARBA" id="ARBA00022777"/>
    </source>
</evidence>
<dbReference type="RefSeq" id="WP_341409975.1">
    <property type="nucleotide sequence ID" value="NZ_JBBUTH010000004.1"/>
</dbReference>
<dbReference type="SUPFAM" id="SSF55785">
    <property type="entry name" value="PYP-like sensor domain (PAS domain)"/>
    <property type="match status" value="1"/>
</dbReference>
<dbReference type="InterPro" id="IPR003661">
    <property type="entry name" value="HisK_dim/P_dom"/>
</dbReference>
<protein>
    <recommendedName>
        <fullName evidence="3">histidine kinase</fullName>
        <ecNumber evidence="3">2.7.13.3</ecNumber>
    </recommendedName>
</protein>
<dbReference type="Pfam" id="PF03924">
    <property type="entry name" value="CHASE"/>
    <property type="match status" value="1"/>
</dbReference>
<dbReference type="Gene3D" id="3.30.450.350">
    <property type="entry name" value="CHASE domain"/>
    <property type="match status" value="1"/>
</dbReference>
<keyword evidence="7" id="KW-0547">Nucleotide-binding</keyword>
<dbReference type="InterPro" id="IPR006189">
    <property type="entry name" value="CHASE_dom"/>
</dbReference>
<evidence type="ECO:0000256" key="14">
    <source>
        <dbReference type="SAM" id="Phobius"/>
    </source>
</evidence>
<gene>
    <name evidence="17" type="ORF">AACH10_08570</name>
</gene>
<accession>A0ABU9CEI5</accession>
<organism evidence="17 18">
    <name type="scientific">Pseudaquabacterium inlustre</name>
    <dbReference type="NCBI Taxonomy" id="2984192"/>
    <lineage>
        <taxon>Bacteria</taxon>
        <taxon>Pseudomonadati</taxon>
        <taxon>Pseudomonadota</taxon>
        <taxon>Betaproteobacteria</taxon>
        <taxon>Burkholderiales</taxon>
        <taxon>Sphaerotilaceae</taxon>
        <taxon>Pseudaquabacterium</taxon>
    </lineage>
</organism>
<dbReference type="InterPro" id="IPR004358">
    <property type="entry name" value="Sig_transdc_His_kin-like_C"/>
</dbReference>
<keyword evidence="4" id="KW-0597">Phosphoprotein</keyword>
<evidence type="ECO:0000256" key="9">
    <source>
        <dbReference type="ARBA" id="ARBA00022840"/>
    </source>
</evidence>
<evidence type="ECO:0000256" key="10">
    <source>
        <dbReference type="ARBA" id="ARBA00022989"/>
    </source>
</evidence>
<dbReference type="InterPro" id="IPR035965">
    <property type="entry name" value="PAS-like_dom_sf"/>
</dbReference>
<dbReference type="Proteomes" id="UP001365405">
    <property type="component" value="Unassembled WGS sequence"/>
</dbReference>
<evidence type="ECO:0000256" key="4">
    <source>
        <dbReference type="ARBA" id="ARBA00022553"/>
    </source>
</evidence>
<dbReference type="CDD" id="cd00082">
    <property type="entry name" value="HisKA"/>
    <property type="match status" value="1"/>
</dbReference>
<evidence type="ECO:0000313" key="17">
    <source>
        <dbReference type="EMBL" id="MEK8050291.1"/>
    </source>
</evidence>
<feature type="transmembrane region" description="Helical" evidence="14">
    <location>
        <begin position="35"/>
        <end position="54"/>
    </location>
</feature>
<comment type="subcellular location">
    <subcellularLocation>
        <location evidence="2">Membrane</location>
    </subcellularLocation>
</comment>
<dbReference type="EC" id="2.7.13.3" evidence="3"/>
<keyword evidence="6 14" id="KW-0812">Transmembrane</keyword>
<evidence type="ECO:0000256" key="1">
    <source>
        <dbReference type="ARBA" id="ARBA00000085"/>
    </source>
</evidence>
<evidence type="ECO:0000259" key="15">
    <source>
        <dbReference type="PROSITE" id="PS50109"/>
    </source>
</evidence>
<dbReference type="Pfam" id="PF02518">
    <property type="entry name" value="HATPase_c"/>
    <property type="match status" value="1"/>
</dbReference>
<comment type="catalytic activity">
    <reaction evidence="1">
        <text>ATP + protein L-histidine = ADP + protein N-phospho-L-histidine.</text>
        <dbReference type="EC" id="2.7.13.3"/>
    </reaction>
</comment>
<dbReference type="SMART" id="SM01079">
    <property type="entry name" value="CHASE"/>
    <property type="match status" value="1"/>
</dbReference>
<feature type="domain" description="CHASE" evidence="16">
    <location>
        <begin position="98"/>
        <end position="276"/>
    </location>
</feature>
<feature type="domain" description="Histidine kinase" evidence="15">
    <location>
        <begin position="520"/>
        <end position="738"/>
    </location>
</feature>
<reference evidence="17 18" key="1">
    <citation type="submission" date="2024-04" db="EMBL/GenBank/DDBJ databases">
        <title>Novel species of the genus Ideonella isolated from streams.</title>
        <authorList>
            <person name="Lu H."/>
        </authorList>
    </citation>
    <scope>NUCLEOTIDE SEQUENCE [LARGE SCALE GENOMIC DNA]</scope>
    <source>
        <strain evidence="17 18">DXS22W</strain>
    </source>
</reference>
<evidence type="ECO:0000256" key="12">
    <source>
        <dbReference type="ARBA" id="ARBA00023136"/>
    </source>
</evidence>
<feature type="region of interest" description="Disordered" evidence="13">
    <location>
        <begin position="740"/>
        <end position="770"/>
    </location>
</feature>
<comment type="caution">
    <text evidence="17">The sequence shown here is derived from an EMBL/GenBank/DDBJ whole genome shotgun (WGS) entry which is preliminary data.</text>
</comment>
<dbReference type="SMART" id="SM00388">
    <property type="entry name" value="HisKA"/>
    <property type="match status" value="1"/>
</dbReference>
<dbReference type="SUPFAM" id="SSF55874">
    <property type="entry name" value="ATPase domain of HSP90 chaperone/DNA topoisomerase II/histidine kinase"/>
    <property type="match status" value="1"/>
</dbReference>
<dbReference type="InterPro" id="IPR036890">
    <property type="entry name" value="HATPase_C_sf"/>
</dbReference>
<dbReference type="InterPro" id="IPR036097">
    <property type="entry name" value="HisK_dim/P_sf"/>
</dbReference>
<evidence type="ECO:0000256" key="5">
    <source>
        <dbReference type="ARBA" id="ARBA00022679"/>
    </source>
</evidence>
<keyword evidence="9" id="KW-0067">ATP-binding</keyword>
<keyword evidence="8" id="KW-0418">Kinase</keyword>
<dbReference type="PANTHER" id="PTHR42878:SF7">
    <property type="entry name" value="SENSOR HISTIDINE KINASE GLRK"/>
    <property type="match status" value="1"/>
</dbReference>
<dbReference type="PANTHER" id="PTHR42878">
    <property type="entry name" value="TWO-COMPONENT HISTIDINE KINASE"/>
    <property type="match status" value="1"/>
</dbReference>